<reference evidence="1 2" key="1">
    <citation type="submission" date="2023-09" db="EMBL/GenBank/DDBJ databases">
        <authorList>
            <person name="Page C.A."/>
            <person name="Perez-Diaz I.M."/>
        </authorList>
    </citation>
    <scope>NUCLEOTIDE SEQUENCE [LARGE SCALE GENOMIC DNA]</scope>
    <source>
        <strain evidence="1 2">Ll15</strain>
    </source>
</reference>
<gene>
    <name evidence="1" type="ORF">R6U77_10020</name>
</gene>
<accession>A0ABZ0RPW9</accession>
<evidence type="ECO:0000313" key="1">
    <source>
        <dbReference type="EMBL" id="WPK10272.1"/>
    </source>
</evidence>
<name>A0ABZ0RPW9_9BACI</name>
<dbReference type="EMBL" id="CP137624">
    <property type="protein sequence ID" value="WPK10272.1"/>
    <property type="molecule type" value="Genomic_DNA"/>
</dbReference>
<protein>
    <submittedName>
        <fullName evidence="1">Uncharacterized protein</fullName>
    </submittedName>
</protein>
<organism evidence="1 2">
    <name type="scientific">Lysinibacillus louembei</name>
    <dbReference type="NCBI Taxonomy" id="1470088"/>
    <lineage>
        <taxon>Bacteria</taxon>
        <taxon>Bacillati</taxon>
        <taxon>Bacillota</taxon>
        <taxon>Bacilli</taxon>
        <taxon>Bacillales</taxon>
        <taxon>Bacillaceae</taxon>
        <taxon>Lysinibacillus</taxon>
    </lineage>
</organism>
<dbReference type="Proteomes" id="UP001322664">
    <property type="component" value="Chromosome"/>
</dbReference>
<evidence type="ECO:0000313" key="2">
    <source>
        <dbReference type="Proteomes" id="UP001322664"/>
    </source>
</evidence>
<keyword evidence="2" id="KW-1185">Reference proteome</keyword>
<sequence length="58" mass="6638">MTKRNEAVSSVRILNEIIDTANELPIECQERILDILRGMAFTKKCLAKESEQLDESNE</sequence>
<dbReference type="RefSeq" id="WP_319835542.1">
    <property type="nucleotide sequence ID" value="NZ_CP137624.1"/>
</dbReference>
<proteinExistence type="predicted"/>